<evidence type="ECO:0000313" key="1">
    <source>
        <dbReference type="EMBL" id="RZC48554.1"/>
    </source>
</evidence>
<dbReference type="AlphaFoldDB" id="A0A4Y7II34"/>
<dbReference type="Gramene" id="RZC48554">
    <property type="protein sequence ID" value="RZC48554"/>
    <property type="gene ID" value="C5167_016981"/>
</dbReference>
<proteinExistence type="predicted"/>
<name>A0A4Y7II34_PAPSO</name>
<organism evidence="1 2">
    <name type="scientific">Papaver somniferum</name>
    <name type="common">Opium poppy</name>
    <dbReference type="NCBI Taxonomy" id="3469"/>
    <lineage>
        <taxon>Eukaryota</taxon>
        <taxon>Viridiplantae</taxon>
        <taxon>Streptophyta</taxon>
        <taxon>Embryophyta</taxon>
        <taxon>Tracheophyta</taxon>
        <taxon>Spermatophyta</taxon>
        <taxon>Magnoliopsida</taxon>
        <taxon>Ranunculales</taxon>
        <taxon>Papaveraceae</taxon>
        <taxon>Papaveroideae</taxon>
        <taxon>Papaver</taxon>
    </lineage>
</organism>
<sequence>MSIDRRLEVKEFLKQSAFGNEVMDQMLGLCYWKVYTDIMNSPGCGFCMRRKIHPSSLHKIFNEGIDIGSSSLNHPKRRMLDMGYRWPVHFSKSL</sequence>
<reference evidence="1 2" key="1">
    <citation type="journal article" date="2018" name="Science">
        <title>The opium poppy genome and morphinan production.</title>
        <authorList>
            <person name="Guo L."/>
            <person name="Winzer T."/>
            <person name="Yang X."/>
            <person name="Li Y."/>
            <person name="Ning Z."/>
            <person name="He Z."/>
            <person name="Teodor R."/>
            <person name="Lu Y."/>
            <person name="Bowser T.A."/>
            <person name="Graham I.A."/>
            <person name="Ye K."/>
        </authorList>
    </citation>
    <scope>NUCLEOTIDE SEQUENCE [LARGE SCALE GENOMIC DNA]</scope>
    <source>
        <strain evidence="2">cv. HN1</strain>
        <tissue evidence="1">Leaves</tissue>
    </source>
</reference>
<accession>A0A4Y7II34</accession>
<protein>
    <submittedName>
        <fullName evidence="1">Uncharacterized protein</fullName>
    </submittedName>
</protein>
<evidence type="ECO:0000313" key="2">
    <source>
        <dbReference type="Proteomes" id="UP000316621"/>
    </source>
</evidence>
<dbReference type="Proteomes" id="UP000316621">
    <property type="component" value="Chromosome 2"/>
</dbReference>
<dbReference type="EMBL" id="CM010716">
    <property type="protein sequence ID" value="RZC48554.1"/>
    <property type="molecule type" value="Genomic_DNA"/>
</dbReference>
<gene>
    <name evidence="1" type="ORF">C5167_016981</name>
</gene>
<keyword evidence="2" id="KW-1185">Reference proteome</keyword>